<dbReference type="EMBL" id="WUBR01000001">
    <property type="protein sequence ID" value="MWV27508.1"/>
    <property type="molecule type" value="Genomic_DNA"/>
</dbReference>
<reference evidence="3 4" key="2">
    <citation type="submission" date="2020-02" db="EMBL/GenBank/DDBJ databases">
        <title>Erythrobacter dongmakensis sp. nov., isolated from a tidal mudflat.</title>
        <authorList>
            <person name="Kim I.S."/>
        </authorList>
    </citation>
    <scope>NUCLEOTIDE SEQUENCE [LARGE SCALE GENOMIC DNA]</scope>
    <source>
        <strain evidence="3 4">GH3-10</strain>
    </source>
</reference>
<dbReference type="AlphaFoldDB" id="A0A844XD21"/>
<feature type="region of interest" description="Disordered" evidence="1">
    <location>
        <begin position="99"/>
        <end position="125"/>
    </location>
</feature>
<feature type="transmembrane region" description="Helical" evidence="2">
    <location>
        <begin position="26"/>
        <end position="46"/>
    </location>
</feature>
<keyword evidence="2" id="KW-0472">Membrane</keyword>
<accession>A0A844XD21</accession>
<comment type="caution">
    <text evidence="3">The sequence shown here is derived from an EMBL/GenBank/DDBJ whole genome shotgun (WGS) entry which is preliminary data.</text>
</comment>
<organism evidence="3 4">
    <name type="scientific">Aurantiacibacter rhizosphaerae</name>
    <dbReference type="NCBI Taxonomy" id="2691582"/>
    <lineage>
        <taxon>Bacteria</taxon>
        <taxon>Pseudomonadati</taxon>
        <taxon>Pseudomonadota</taxon>
        <taxon>Alphaproteobacteria</taxon>
        <taxon>Sphingomonadales</taxon>
        <taxon>Erythrobacteraceae</taxon>
        <taxon>Aurantiacibacter</taxon>
    </lineage>
</organism>
<dbReference type="RefSeq" id="WP_160485069.1">
    <property type="nucleotide sequence ID" value="NZ_WUBR01000001.1"/>
</dbReference>
<sequence>MPKAVSKIARRPVYSEADAPPQKVNFLVGVVAFVGAIGVVGIFGLASIGGGMDGGDTGPHVIYEGGAPQRVEQPRENIVAMVDDDYVVGNFGDPVSDLYADDDDGGWGTPALERASDSGAGSAWN</sequence>
<keyword evidence="2" id="KW-1133">Transmembrane helix</keyword>
<proteinExistence type="predicted"/>
<gene>
    <name evidence="3" type="ORF">GRF63_06280</name>
</gene>
<evidence type="ECO:0000313" key="4">
    <source>
        <dbReference type="Proteomes" id="UP000461409"/>
    </source>
</evidence>
<evidence type="ECO:0000313" key="3">
    <source>
        <dbReference type="EMBL" id="MWV27508.1"/>
    </source>
</evidence>
<keyword evidence="2" id="KW-0812">Transmembrane</keyword>
<evidence type="ECO:0000256" key="2">
    <source>
        <dbReference type="SAM" id="Phobius"/>
    </source>
</evidence>
<keyword evidence="4" id="KW-1185">Reference proteome</keyword>
<protein>
    <submittedName>
        <fullName evidence="3">Uncharacterized protein</fullName>
    </submittedName>
</protein>
<reference evidence="3 4" key="1">
    <citation type="submission" date="2019-12" db="EMBL/GenBank/DDBJ databases">
        <authorList>
            <person name="Lee S.D."/>
        </authorList>
    </citation>
    <scope>NUCLEOTIDE SEQUENCE [LARGE SCALE GENOMIC DNA]</scope>
    <source>
        <strain evidence="3 4">GH3-10</strain>
    </source>
</reference>
<name>A0A844XD21_9SPHN</name>
<dbReference type="Proteomes" id="UP000461409">
    <property type="component" value="Unassembled WGS sequence"/>
</dbReference>
<evidence type="ECO:0000256" key="1">
    <source>
        <dbReference type="SAM" id="MobiDB-lite"/>
    </source>
</evidence>